<organism evidence="1 2">
    <name type="scientific">Hibiscus sabdariffa</name>
    <name type="common">roselle</name>
    <dbReference type="NCBI Taxonomy" id="183260"/>
    <lineage>
        <taxon>Eukaryota</taxon>
        <taxon>Viridiplantae</taxon>
        <taxon>Streptophyta</taxon>
        <taxon>Embryophyta</taxon>
        <taxon>Tracheophyta</taxon>
        <taxon>Spermatophyta</taxon>
        <taxon>Magnoliopsida</taxon>
        <taxon>eudicotyledons</taxon>
        <taxon>Gunneridae</taxon>
        <taxon>Pentapetalae</taxon>
        <taxon>rosids</taxon>
        <taxon>malvids</taxon>
        <taxon>Malvales</taxon>
        <taxon>Malvaceae</taxon>
        <taxon>Malvoideae</taxon>
        <taxon>Hibiscus</taxon>
    </lineage>
</organism>
<reference evidence="1 2" key="1">
    <citation type="journal article" date="2024" name="G3 (Bethesda)">
        <title>Genome assembly of Hibiscus sabdariffa L. provides insights into metabolisms of medicinal natural products.</title>
        <authorList>
            <person name="Kim T."/>
        </authorList>
    </citation>
    <scope>NUCLEOTIDE SEQUENCE [LARGE SCALE GENOMIC DNA]</scope>
    <source>
        <strain evidence="1">TK-2024</strain>
        <tissue evidence="1">Old leaves</tissue>
    </source>
</reference>
<dbReference type="EMBL" id="JBBPBM010001944">
    <property type="protein sequence ID" value="KAK8481064.1"/>
    <property type="molecule type" value="Genomic_DNA"/>
</dbReference>
<dbReference type="PANTHER" id="PTHR46288:SF82">
    <property type="entry name" value="CYSTEINE_HISTIDINE-RICH C1 DOMAIN FAMILY PROTEIN"/>
    <property type="match status" value="1"/>
</dbReference>
<evidence type="ECO:0000313" key="1">
    <source>
        <dbReference type="EMBL" id="KAK8481064.1"/>
    </source>
</evidence>
<dbReference type="Proteomes" id="UP001472677">
    <property type="component" value="Unassembled WGS sequence"/>
</dbReference>
<keyword evidence="2" id="KW-1185">Reference proteome</keyword>
<comment type="caution">
    <text evidence="1">The sequence shown here is derived from an EMBL/GenBank/DDBJ whole genome shotgun (WGS) entry which is preliminary data.</text>
</comment>
<dbReference type="InterPro" id="IPR046349">
    <property type="entry name" value="C1-like_sf"/>
</dbReference>
<proteinExistence type="predicted"/>
<dbReference type="InterPro" id="IPR004146">
    <property type="entry name" value="DC1"/>
</dbReference>
<dbReference type="Pfam" id="PF03107">
    <property type="entry name" value="C1_2"/>
    <property type="match status" value="2"/>
</dbReference>
<accession>A0ABR1ZL25</accession>
<protein>
    <submittedName>
        <fullName evidence="1">Uncharacterized protein</fullName>
    </submittedName>
</protein>
<name>A0ABR1ZL25_9ROSI</name>
<sequence>MEVTRHFLHSHPLVLTETNDSFYCSGCGKGISGSFYGCFPCMYYLHESCAQLPQRVHNFFHTCPLLLTVSDHLDWTCNACFKRVSGFSYRCIVCDFDMHVECVQRPTIESQELIIQHFTHWHPLKLVDSDRNLEVRDLEGCRVPDNSGWHECSHNSHWWEPNNSCWFKCSDNSYWFDLSEKSYWVEGSHNSYWFEGSPSSCWSEFYWWCVRSYNSYQCEGCDEVGSGLAFRCGKCNLQLDVKCALLPTVESKGADKIQHSAHKHPLVLCQGKEFTGEVRCRACGENCLLDSDPCFGCSTGSSTVTFPSGSDDSHEGSDLAYRCVECGFQLDVKCALFPTIEAIDADKIMHCAHKDPLALGESKAFGNEVRCGACGESTRILFWLYGMQLLFAQTLCYGVASGRERERSIIPLIPSPSRHPRHFHMVIPFNVLHAWGRMTGFCCGKCNFDLHIDCAKPNLTTFFKYEGQRHHLTYFDKTLIPIQCNICHDDVQSCFFRCVACSYNTHIYFIPSTPRKPQQPFTSFRI</sequence>
<gene>
    <name evidence="1" type="ORF">V6N12_034656</name>
</gene>
<evidence type="ECO:0000313" key="2">
    <source>
        <dbReference type="Proteomes" id="UP001472677"/>
    </source>
</evidence>
<dbReference type="SUPFAM" id="SSF57889">
    <property type="entry name" value="Cysteine-rich domain"/>
    <property type="match status" value="4"/>
</dbReference>
<dbReference type="PANTHER" id="PTHR46288">
    <property type="entry name" value="PHORBOL-ESTER/DAG-TYPE DOMAIN-CONTAINING PROTEIN"/>
    <property type="match status" value="1"/>
</dbReference>